<comment type="function">
    <text evidence="1 10">Role in flagellar biosynthesis.</text>
</comment>
<dbReference type="Proteomes" id="UP000288675">
    <property type="component" value="Chromosome"/>
</dbReference>
<keyword evidence="8 10" id="KW-0975">Bacterial flagellum</keyword>
<dbReference type="NCBIfam" id="TIGR01400">
    <property type="entry name" value="fliR"/>
    <property type="match status" value="1"/>
</dbReference>
<reference evidence="11 12" key="1">
    <citation type="submission" date="2019-01" db="EMBL/GenBank/DDBJ databases">
        <title>Genome sequence of Bacillus glycinifermentans SRCM103574.</title>
        <authorList>
            <person name="Kong H.-J."/>
            <person name="Jeong S.-Y."/>
            <person name="Jeong D.-Y."/>
        </authorList>
    </citation>
    <scope>NUCLEOTIDE SEQUENCE [LARGE SCALE GENOMIC DNA]</scope>
    <source>
        <strain evidence="11 12">SRCM103574</strain>
    </source>
</reference>
<dbReference type="EMBL" id="CP035232">
    <property type="protein sequence ID" value="QAT65133.1"/>
    <property type="molecule type" value="Genomic_DNA"/>
</dbReference>
<dbReference type="PANTHER" id="PTHR30065:SF1">
    <property type="entry name" value="SURFACE PRESENTATION OF ANTIGENS PROTEIN SPAR"/>
    <property type="match status" value="1"/>
</dbReference>
<keyword evidence="11" id="KW-0282">Flagellum</keyword>
<keyword evidence="6 10" id="KW-1133">Transmembrane helix</keyword>
<dbReference type="GO" id="GO:0006605">
    <property type="term" value="P:protein targeting"/>
    <property type="evidence" value="ECO:0007669"/>
    <property type="project" value="UniProtKB-UniRule"/>
</dbReference>
<keyword evidence="11" id="KW-0966">Cell projection</keyword>
<evidence type="ECO:0000256" key="2">
    <source>
        <dbReference type="ARBA" id="ARBA00009772"/>
    </source>
</evidence>
<organism evidence="11 12">
    <name type="scientific">Bacillus glycinifermentans</name>
    <dbReference type="NCBI Taxonomy" id="1664069"/>
    <lineage>
        <taxon>Bacteria</taxon>
        <taxon>Bacillati</taxon>
        <taxon>Bacillota</taxon>
        <taxon>Bacilli</taxon>
        <taxon>Bacillales</taxon>
        <taxon>Bacillaceae</taxon>
        <taxon>Bacillus</taxon>
    </lineage>
</organism>
<keyword evidence="5 10" id="KW-0812">Transmembrane</keyword>
<evidence type="ECO:0000256" key="6">
    <source>
        <dbReference type="ARBA" id="ARBA00022989"/>
    </source>
</evidence>
<keyword evidence="7 10" id="KW-0472">Membrane</keyword>
<evidence type="ECO:0000256" key="9">
    <source>
        <dbReference type="NCBIfam" id="TIGR01400"/>
    </source>
</evidence>
<feature type="transmembrane region" description="Helical" evidence="10">
    <location>
        <begin position="210"/>
        <end position="236"/>
    </location>
</feature>
<dbReference type="PANTHER" id="PTHR30065">
    <property type="entry name" value="FLAGELLAR BIOSYNTHETIC PROTEIN FLIR"/>
    <property type="match status" value="1"/>
</dbReference>
<gene>
    <name evidence="11" type="primary">fliR</name>
    <name evidence="11" type="ORF">EQZ20_09525</name>
</gene>
<keyword evidence="11" id="KW-0969">Cilium</keyword>
<evidence type="ECO:0000256" key="1">
    <source>
        <dbReference type="ARBA" id="ARBA00002578"/>
    </source>
</evidence>
<feature type="transmembrane region" description="Helical" evidence="10">
    <location>
        <begin position="12"/>
        <end position="30"/>
    </location>
</feature>
<accession>A0AAJ3YYL0</accession>
<evidence type="ECO:0000313" key="12">
    <source>
        <dbReference type="Proteomes" id="UP000288675"/>
    </source>
</evidence>
<comment type="similarity">
    <text evidence="2 10">Belongs to the FliR/MopE/SpaR family.</text>
</comment>
<feature type="transmembrane region" description="Helical" evidence="10">
    <location>
        <begin position="36"/>
        <end position="54"/>
    </location>
</feature>
<dbReference type="PRINTS" id="PR00953">
    <property type="entry name" value="TYPE3IMRPROT"/>
</dbReference>
<dbReference type="GO" id="GO:0005886">
    <property type="term" value="C:plasma membrane"/>
    <property type="evidence" value="ECO:0007669"/>
    <property type="project" value="UniProtKB-SubCell"/>
</dbReference>
<evidence type="ECO:0000256" key="7">
    <source>
        <dbReference type="ARBA" id="ARBA00023136"/>
    </source>
</evidence>
<sequence>MNMSMIELIPAFLLVFVRITAFYVTVPLFSYRTVPAIHKIGFAFFLALVSFSTIEKPPHLDVDGFYMLLVMKEALVGLLLGLIAYMMLSAVQIAGSFIDFQMGFAVANIIDPQTGAQSPLVGQFLYTMALLLMLSLNAHHLLLDGIYYSYQYIPVDHLGLSFGNAQFAEFIAKSFNTMFITAFQLSAPVVASLFLVDLALGIVARTVPQLNVFVVGLPLKIAVTFIMLIICMAVMFSMMQNVFEFAVRTMRDLLTLLGVAR</sequence>
<feature type="transmembrane region" description="Helical" evidence="10">
    <location>
        <begin position="124"/>
        <end position="143"/>
    </location>
</feature>
<evidence type="ECO:0000256" key="10">
    <source>
        <dbReference type="RuleBase" id="RU362071"/>
    </source>
</evidence>
<dbReference type="InterPro" id="IPR006303">
    <property type="entry name" value="FliR"/>
</dbReference>
<dbReference type="Pfam" id="PF01311">
    <property type="entry name" value="Bac_export_1"/>
    <property type="match status" value="1"/>
</dbReference>
<dbReference type="GO" id="GO:0044780">
    <property type="term" value="P:bacterial-type flagellum assembly"/>
    <property type="evidence" value="ECO:0007669"/>
    <property type="project" value="UniProtKB-UniRule"/>
</dbReference>
<evidence type="ECO:0000256" key="4">
    <source>
        <dbReference type="ARBA" id="ARBA00022475"/>
    </source>
</evidence>
<dbReference type="GO" id="GO:0009425">
    <property type="term" value="C:bacterial-type flagellum basal body"/>
    <property type="evidence" value="ECO:0007669"/>
    <property type="project" value="UniProtKB-SubCell"/>
</dbReference>
<dbReference type="AlphaFoldDB" id="A0AAJ3YYL0"/>
<comment type="subcellular location">
    <subcellularLocation>
        <location evidence="10">Cell membrane</location>
        <topology evidence="10">Multi-pass membrane protein</topology>
    </subcellularLocation>
    <subcellularLocation>
        <location evidence="10">Bacterial flagellum basal body</location>
    </subcellularLocation>
</comment>
<name>A0AAJ3YYL0_9BACI</name>
<dbReference type="InterPro" id="IPR002010">
    <property type="entry name" value="T3SS_IM_R"/>
</dbReference>
<evidence type="ECO:0000256" key="3">
    <source>
        <dbReference type="ARBA" id="ARBA00021717"/>
    </source>
</evidence>
<protein>
    <recommendedName>
        <fullName evidence="3 9">Flagellar biosynthetic protein FliR</fullName>
    </recommendedName>
</protein>
<keyword evidence="4 10" id="KW-1003">Cell membrane</keyword>
<evidence type="ECO:0000256" key="5">
    <source>
        <dbReference type="ARBA" id="ARBA00022692"/>
    </source>
</evidence>
<proteinExistence type="inferred from homology"/>
<evidence type="ECO:0000313" key="11">
    <source>
        <dbReference type="EMBL" id="QAT65133.1"/>
    </source>
</evidence>
<feature type="transmembrane region" description="Helical" evidence="10">
    <location>
        <begin position="75"/>
        <end position="98"/>
    </location>
</feature>
<evidence type="ECO:0000256" key="8">
    <source>
        <dbReference type="ARBA" id="ARBA00023143"/>
    </source>
</evidence>
<feature type="transmembrane region" description="Helical" evidence="10">
    <location>
        <begin position="179"/>
        <end position="204"/>
    </location>
</feature>